<protein>
    <submittedName>
        <fullName evidence="2">RCG30795</fullName>
    </submittedName>
</protein>
<name>A6IUE0_RAT</name>
<feature type="compositionally biased region" description="Polar residues" evidence="1">
    <location>
        <begin position="1"/>
        <end position="10"/>
    </location>
</feature>
<feature type="region of interest" description="Disordered" evidence="1">
    <location>
        <begin position="1"/>
        <end position="20"/>
    </location>
</feature>
<dbReference type="EMBL" id="CH473968">
    <property type="protein sequence ID" value="EDL81191.1"/>
    <property type="molecule type" value="Genomic_DNA"/>
</dbReference>
<evidence type="ECO:0000313" key="2">
    <source>
        <dbReference type="EMBL" id="EDL81191.1"/>
    </source>
</evidence>
<evidence type="ECO:0000313" key="3">
    <source>
        <dbReference type="Proteomes" id="UP000234681"/>
    </source>
</evidence>
<evidence type="ECO:0000256" key="1">
    <source>
        <dbReference type="SAM" id="MobiDB-lite"/>
    </source>
</evidence>
<organism evidence="2 3">
    <name type="scientific">Rattus norvegicus</name>
    <name type="common">Rat</name>
    <dbReference type="NCBI Taxonomy" id="10116"/>
    <lineage>
        <taxon>Eukaryota</taxon>
        <taxon>Metazoa</taxon>
        <taxon>Chordata</taxon>
        <taxon>Craniata</taxon>
        <taxon>Vertebrata</taxon>
        <taxon>Euteleostomi</taxon>
        <taxon>Mammalia</taxon>
        <taxon>Eutheria</taxon>
        <taxon>Euarchontoglires</taxon>
        <taxon>Glires</taxon>
        <taxon>Rodentia</taxon>
        <taxon>Myomorpha</taxon>
        <taxon>Muroidea</taxon>
        <taxon>Muridae</taxon>
        <taxon>Murinae</taxon>
        <taxon>Rattus</taxon>
    </lineage>
</organism>
<proteinExistence type="predicted"/>
<accession>A6IUE0</accession>
<sequence>MVSHACNPSNPELGAEGLKV</sequence>
<reference evidence="3" key="1">
    <citation type="submission" date="2005-09" db="EMBL/GenBank/DDBJ databases">
        <authorList>
            <person name="Mural R.J."/>
            <person name="Li P.W."/>
            <person name="Adams M.D."/>
            <person name="Amanatides P.G."/>
            <person name="Baden-Tillson H."/>
            <person name="Barnstead M."/>
            <person name="Chin S.H."/>
            <person name="Dew I."/>
            <person name="Evans C.A."/>
            <person name="Ferriera S."/>
            <person name="Flanigan M."/>
            <person name="Fosler C."/>
            <person name="Glodek A."/>
            <person name="Gu Z."/>
            <person name="Holt R.A."/>
            <person name="Jennings D."/>
            <person name="Kraft C.L."/>
            <person name="Lu F."/>
            <person name="Nguyen T."/>
            <person name="Nusskern D.R."/>
            <person name="Pfannkoch C.M."/>
            <person name="Sitter C."/>
            <person name="Sutton G.G."/>
            <person name="Venter J.C."/>
            <person name="Wang Z."/>
            <person name="Woodage T."/>
            <person name="Zheng X.H."/>
            <person name="Zhong F."/>
        </authorList>
    </citation>
    <scope>NUCLEOTIDE SEQUENCE [LARGE SCALE GENOMIC DNA]</scope>
    <source>
        <strain>BN</strain>
        <strain evidence="3">Sprague-Dawley</strain>
    </source>
</reference>
<gene>
    <name evidence="2" type="ORF">rCG_30795</name>
</gene>
<dbReference type="Proteomes" id="UP000234681">
    <property type="component" value="Chromosome 5"/>
</dbReference>
<dbReference type="AlphaFoldDB" id="A6IUE0"/>